<accession>A0A9E8HL86</accession>
<reference evidence="2" key="1">
    <citation type="submission" date="2022-07" db="EMBL/GenBank/DDBJ databases">
        <title>Alkalimarinus sp. nov., isolated from gut of a Alitta virens.</title>
        <authorList>
            <person name="Yang A.I."/>
            <person name="Shin N.-R."/>
        </authorList>
    </citation>
    <scope>NUCLEOTIDE SEQUENCE</scope>
    <source>
        <strain evidence="2">FA028</strain>
    </source>
</reference>
<keyword evidence="3" id="KW-1185">Reference proteome</keyword>
<evidence type="ECO:0000313" key="2">
    <source>
        <dbReference type="EMBL" id="UZW76187.1"/>
    </source>
</evidence>
<feature type="region of interest" description="Disordered" evidence="1">
    <location>
        <begin position="26"/>
        <end position="46"/>
    </location>
</feature>
<evidence type="ECO:0000313" key="3">
    <source>
        <dbReference type="Proteomes" id="UP001164472"/>
    </source>
</evidence>
<sequence length="360" mass="38563">MSIERIGGILLLGLFGFSSSVQSNEEVDSASQPAPAVKSKGSGEGEGRRLNEIVTVFEDRGILTSEGVFVIEPSFSYAHSTSTVVAIEGFTVIPSLIVGLINISQAQRDIFNASLSVRYGISSYLEVGVKVPYVQIDESIREREVLKGTPIDVINDASGSGLGDVELSIGYQLNDGLDGYPYFVSNLRIKSDTGKSPFETSRRQLKNEDGDVIGVVFDEKATGSGFWSVQPGITAMYPSDPAVLYGSVSYLWNLEDDKGVENGGVIDPGDAIGFSFGIGFSVNEKTSFSLGYDHNIILNTKIENSPDLSDSTFDRFHSGSFLVGISQAVAKSTSVNLSLSIGVTEYAPDMQLTLRAPFAI</sequence>
<protein>
    <submittedName>
        <fullName evidence="2">Transporter</fullName>
    </submittedName>
</protein>
<name>A0A9E8HL86_9ALTE</name>
<dbReference type="Proteomes" id="UP001164472">
    <property type="component" value="Chromosome"/>
</dbReference>
<dbReference type="KEGG" id="asem:NNL22_06305"/>
<dbReference type="EMBL" id="CP101527">
    <property type="protein sequence ID" value="UZW76187.1"/>
    <property type="molecule type" value="Genomic_DNA"/>
</dbReference>
<gene>
    <name evidence="2" type="ORF">NNL22_06305</name>
</gene>
<dbReference type="AlphaFoldDB" id="A0A9E8HL86"/>
<dbReference type="RefSeq" id="WP_251812003.1">
    <property type="nucleotide sequence ID" value="NZ_CP101527.1"/>
</dbReference>
<evidence type="ECO:0000256" key="1">
    <source>
        <dbReference type="SAM" id="MobiDB-lite"/>
    </source>
</evidence>
<proteinExistence type="predicted"/>
<organism evidence="2 3">
    <name type="scientific">Alkalimarinus sediminis</name>
    <dbReference type="NCBI Taxonomy" id="1632866"/>
    <lineage>
        <taxon>Bacteria</taxon>
        <taxon>Pseudomonadati</taxon>
        <taxon>Pseudomonadota</taxon>
        <taxon>Gammaproteobacteria</taxon>
        <taxon>Alteromonadales</taxon>
        <taxon>Alteromonadaceae</taxon>
        <taxon>Alkalimarinus</taxon>
    </lineage>
</organism>